<accession>A0A7J6S4K7</accession>
<comment type="caution">
    <text evidence="1">The sequence shown here is derived from an EMBL/GenBank/DDBJ whole genome shotgun (WGS) entry which is preliminary data.</text>
</comment>
<feature type="non-terminal residue" evidence="1">
    <location>
        <position position="85"/>
    </location>
</feature>
<gene>
    <name evidence="1" type="ORF">FOZ63_011896</name>
</gene>
<keyword evidence="2" id="KW-1185">Reference proteome</keyword>
<dbReference type="EMBL" id="JABANO010021334">
    <property type="protein sequence ID" value="KAF4726980.1"/>
    <property type="molecule type" value="Genomic_DNA"/>
</dbReference>
<protein>
    <submittedName>
        <fullName evidence="1">Uncharacterized protein</fullName>
    </submittedName>
</protein>
<name>A0A7J6S4K7_PEROL</name>
<evidence type="ECO:0000313" key="2">
    <source>
        <dbReference type="Proteomes" id="UP000553632"/>
    </source>
</evidence>
<dbReference type="AlphaFoldDB" id="A0A7J6S4K7"/>
<feature type="non-terminal residue" evidence="1">
    <location>
        <position position="1"/>
    </location>
</feature>
<dbReference type="Proteomes" id="UP000553632">
    <property type="component" value="Unassembled WGS sequence"/>
</dbReference>
<proteinExistence type="predicted"/>
<reference evidence="1 2" key="1">
    <citation type="submission" date="2020-04" db="EMBL/GenBank/DDBJ databases">
        <title>Perkinsus olseni comparative genomics.</title>
        <authorList>
            <person name="Bogema D.R."/>
        </authorList>
    </citation>
    <scope>NUCLEOTIDE SEQUENCE [LARGE SCALE GENOMIC DNA]</scope>
    <source>
        <strain evidence="1 2">ATCC PRA-207</strain>
    </source>
</reference>
<evidence type="ECO:0000313" key="1">
    <source>
        <dbReference type="EMBL" id="KAF4726980.1"/>
    </source>
</evidence>
<sequence length="85" mass="9567">PCPTGLNGPWWIAVMSPKMSIPSSLRCPRVSVAKTCFMGKASFMYRARSSWMMVLHRACEIILLPEFSRITKLRLSSRTTQCTAS</sequence>
<organism evidence="1 2">
    <name type="scientific">Perkinsus olseni</name>
    <name type="common">Perkinsus atlanticus</name>
    <dbReference type="NCBI Taxonomy" id="32597"/>
    <lineage>
        <taxon>Eukaryota</taxon>
        <taxon>Sar</taxon>
        <taxon>Alveolata</taxon>
        <taxon>Perkinsozoa</taxon>
        <taxon>Perkinsea</taxon>
        <taxon>Perkinsida</taxon>
        <taxon>Perkinsidae</taxon>
        <taxon>Perkinsus</taxon>
    </lineage>
</organism>